<reference evidence="1 2" key="1">
    <citation type="journal article" date="2005" name="Proc. Natl. Acad. Sci. U.S.A.">
        <title>Complete genome sequence of Vibrio fischeri: a symbiotic bacterium with pathogenic congeners.</title>
        <authorList>
            <person name="Ruby E.G."/>
            <person name="Urbanowski M."/>
            <person name="Campbell J."/>
            <person name="Dunn A."/>
            <person name="Faini M."/>
            <person name="Gunsalus R."/>
            <person name="Lostroh P."/>
            <person name="Lupp C."/>
            <person name="McCann J."/>
            <person name="Millikan D."/>
            <person name="Schaefer A."/>
            <person name="Stabb E."/>
            <person name="Stevens A."/>
            <person name="Visick K."/>
            <person name="Whistler C."/>
            <person name="Greenberg E.P."/>
        </authorList>
    </citation>
    <scope>NUCLEOTIDE SEQUENCE [LARGE SCALE GENOMIC DNA]</scope>
    <source>
        <strain evidence="2">ATCC 700601 / ES114</strain>
    </source>
</reference>
<organism evidence="1 2">
    <name type="scientific">Aliivibrio fischeri (strain ATCC 700601 / ES114)</name>
    <name type="common">Vibrio fischeri</name>
    <dbReference type="NCBI Taxonomy" id="312309"/>
    <lineage>
        <taxon>Bacteria</taxon>
        <taxon>Pseudomonadati</taxon>
        <taxon>Pseudomonadota</taxon>
        <taxon>Gammaproteobacteria</taxon>
        <taxon>Vibrionales</taxon>
        <taxon>Vibrionaceae</taxon>
        <taxon>Aliivibrio</taxon>
    </lineage>
</organism>
<protein>
    <submittedName>
        <fullName evidence="1">Uncharacterized protein</fullName>
    </submittedName>
</protein>
<gene>
    <name evidence="1" type="ordered locus">VF_2611</name>
</gene>
<dbReference type="AlphaFoldDB" id="B1WN19"/>
<dbReference type="STRING" id="312309.VF_2611"/>
<dbReference type="KEGG" id="vfi:VF_2611"/>
<accession>B1WN19</accession>
<evidence type="ECO:0000313" key="2">
    <source>
        <dbReference type="Proteomes" id="UP000000537"/>
    </source>
</evidence>
<evidence type="ECO:0000313" key="1">
    <source>
        <dbReference type="EMBL" id="ACB55651.1"/>
    </source>
</evidence>
<dbReference type="PATRIC" id="fig|312309.11.peg.1365"/>
<dbReference type="HOGENOM" id="CLU_3142042_0_0_6"/>
<dbReference type="EMBL" id="CP000020">
    <property type="protein sequence ID" value="ACB55651.1"/>
    <property type="molecule type" value="Genomic_DNA"/>
</dbReference>
<sequence length="49" mass="5603">MESGIAIKGSVPEENSWKLKETEITLDSMVKQVQTLENKLNNELSFKHK</sequence>
<reference evidence="1 2" key="2">
    <citation type="journal article" date="2008" name="BMC Genomics">
        <title>Comparative genomics-based investigation of resequencing targets in Vibrio fischeri: focus on point miscalls and artefactual expansions.</title>
        <authorList>
            <person name="Mandel M.J."/>
            <person name="Stabb E.V."/>
            <person name="Ruby E.G."/>
        </authorList>
    </citation>
    <scope>NUCLEOTIDE SEQUENCE [LARGE SCALE GENOMIC DNA]</scope>
    <source>
        <strain evidence="2">ATCC 700601 / ES114</strain>
    </source>
</reference>
<name>B1WN19_ALIF1</name>
<dbReference type="Proteomes" id="UP000000537">
    <property type="component" value="Chromosome I"/>
</dbReference>
<keyword evidence="2" id="KW-1185">Reference proteome</keyword>
<dbReference type="EnsemblBacteria" id="ACB55651">
    <property type="protein sequence ID" value="ACB55651"/>
    <property type="gene ID" value="VF_2611"/>
</dbReference>
<proteinExistence type="predicted"/>